<name>A0A2X2CPB3_PSELU</name>
<protein>
    <submittedName>
        <fullName evidence="1">Uncharacterized protein</fullName>
    </submittedName>
</protein>
<evidence type="ECO:0000313" key="2">
    <source>
        <dbReference type="Proteomes" id="UP000250443"/>
    </source>
</evidence>
<gene>
    <name evidence="1" type="ORF">NCTC11842_02349</name>
</gene>
<dbReference type="Proteomes" id="UP000250443">
    <property type="component" value="Unassembled WGS sequence"/>
</dbReference>
<evidence type="ECO:0000313" key="1">
    <source>
        <dbReference type="EMBL" id="SPZ07476.1"/>
    </source>
</evidence>
<dbReference type="EMBL" id="UAUF01000012">
    <property type="protein sequence ID" value="SPZ07476.1"/>
    <property type="molecule type" value="Genomic_DNA"/>
</dbReference>
<dbReference type="AlphaFoldDB" id="A0A2X2CPB3"/>
<organism evidence="1 2">
    <name type="scientific">Pseudomonas luteola</name>
    <dbReference type="NCBI Taxonomy" id="47886"/>
    <lineage>
        <taxon>Bacteria</taxon>
        <taxon>Pseudomonadati</taxon>
        <taxon>Pseudomonadota</taxon>
        <taxon>Gammaproteobacteria</taxon>
        <taxon>Pseudomonadales</taxon>
        <taxon>Pseudomonadaceae</taxon>
        <taxon>Pseudomonas</taxon>
    </lineage>
</organism>
<reference evidence="1 2" key="1">
    <citation type="submission" date="2018-06" db="EMBL/GenBank/DDBJ databases">
        <authorList>
            <consortium name="Pathogen Informatics"/>
            <person name="Doyle S."/>
        </authorList>
    </citation>
    <scope>NUCLEOTIDE SEQUENCE [LARGE SCALE GENOMIC DNA]</scope>
    <source>
        <strain evidence="1 2">NCTC11842</strain>
    </source>
</reference>
<accession>A0A2X2CPB3</accession>
<dbReference type="Gene3D" id="3.90.1720.10">
    <property type="entry name" value="endopeptidase domain like (from Nostoc punctiforme)"/>
    <property type="match status" value="1"/>
</dbReference>
<sequence>MTLNDYFSAVYLDGGRGEVVDGIQRLDCWGLVRAVRHEVYGLPLLPSWGHVRHTMAREFTKAAHECTGAMVPCEPRVGAIVCLWRGAICVHVGLVVDVDGRLHGMEMLQTGVSVKPLNKFLERYPRASFHFDQHFPQQA</sequence>
<proteinExistence type="predicted"/>
<dbReference type="RefSeq" id="WP_112297784.1">
    <property type="nucleotide sequence ID" value="NZ_UAUF01000012.1"/>
</dbReference>